<dbReference type="InterPro" id="IPR001086">
    <property type="entry name" value="Preph_deHydtase"/>
</dbReference>
<comment type="catalytic activity">
    <reaction evidence="7">
        <text>prephenate + H(+) = 3-phenylpyruvate + CO2 + H2O</text>
        <dbReference type="Rhea" id="RHEA:21648"/>
        <dbReference type="ChEBI" id="CHEBI:15377"/>
        <dbReference type="ChEBI" id="CHEBI:15378"/>
        <dbReference type="ChEBI" id="CHEBI:16526"/>
        <dbReference type="ChEBI" id="CHEBI:18005"/>
        <dbReference type="ChEBI" id="CHEBI:29934"/>
        <dbReference type="EC" id="4.2.1.51"/>
    </reaction>
</comment>
<dbReference type="PROSITE" id="PS51171">
    <property type="entry name" value="PREPHENATE_DEHYDR_3"/>
    <property type="match status" value="1"/>
</dbReference>
<organism evidence="10 11">
    <name type="scientific">Hymenobacter gelipurpurascens</name>
    <dbReference type="NCBI Taxonomy" id="89968"/>
    <lineage>
        <taxon>Bacteria</taxon>
        <taxon>Pseudomonadati</taxon>
        <taxon>Bacteroidota</taxon>
        <taxon>Cytophagia</taxon>
        <taxon>Cytophagales</taxon>
        <taxon>Hymenobacteraceae</taxon>
        <taxon>Hymenobacter</taxon>
    </lineage>
</organism>
<evidence type="ECO:0000259" key="8">
    <source>
        <dbReference type="PROSITE" id="PS51171"/>
    </source>
</evidence>
<dbReference type="GO" id="GO:0005737">
    <property type="term" value="C:cytoplasm"/>
    <property type="evidence" value="ECO:0007669"/>
    <property type="project" value="TreeGrafter"/>
</dbReference>
<dbReference type="GO" id="GO:0009094">
    <property type="term" value="P:L-phenylalanine biosynthetic process"/>
    <property type="evidence" value="ECO:0007669"/>
    <property type="project" value="UniProtKB-UniPathway"/>
</dbReference>
<dbReference type="EC" id="4.2.1.51" evidence="2"/>
<dbReference type="Pfam" id="PF00800">
    <property type="entry name" value="PDT"/>
    <property type="match status" value="1"/>
</dbReference>
<evidence type="ECO:0000313" key="11">
    <source>
        <dbReference type="Proteomes" id="UP000198131"/>
    </source>
</evidence>
<dbReference type="PROSITE" id="PS51671">
    <property type="entry name" value="ACT"/>
    <property type="match status" value="1"/>
</dbReference>
<keyword evidence="11" id="KW-1185">Reference proteome</keyword>
<dbReference type="EMBL" id="FYEW01000002">
    <property type="protein sequence ID" value="SNC76809.1"/>
    <property type="molecule type" value="Genomic_DNA"/>
</dbReference>
<evidence type="ECO:0000256" key="5">
    <source>
        <dbReference type="ARBA" id="ARBA00023222"/>
    </source>
</evidence>
<evidence type="ECO:0000256" key="4">
    <source>
        <dbReference type="ARBA" id="ARBA00023141"/>
    </source>
</evidence>
<dbReference type="GO" id="GO:0004664">
    <property type="term" value="F:prephenate dehydratase activity"/>
    <property type="evidence" value="ECO:0007669"/>
    <property type="project" value="UniProtKB-EC"/>
</dbReference>
<dbReference type="Gene3D" id="3.30.70.260">
    <property type="match status" value="1"/>
</dbReference>
<dbReference type="Gene3D" id="3.40.190.10">
    <property type="entry name" value="Periplasmic binding protein-like II"/>
    <property type="match status" value="2"/>
</dbReference>
<dbReference type="Proteomes" id="UP000198131">
    <property type="component" value="Unassembled WGS sequence"/>
</dbReference>
<sequence length="276" mass="30326">MLPTVAIQGFEGSFHQIAARHYFGPETLTAPCATFGEVVRQVASGSTGAGLMAIENSIAGSILPNYTLLRKSGLRVMGEVYLRIRQHLMALPGQQLSDIMEVHSHPMALLQCADFLGQYQHWRLVESEDTALSAQRVREQGRPGVAAVAGTLAAELFGLEIVAEDIHAEKKNYTRFLVVARPENALEVAQPNKASLYFHTSHAQGSLARVLVRIADLGINLSKLQSCPKPGSTWQYYFHADLEFEQPEQLQAALRDIAPVTEKLEVLGVYHKGTTH</sequence>
<dbReference type="UniPathway" id="UPA00121">
    <property type="reaction ID" value="UER00345"/>
</dbReference>
<evidence type="ECO:0000259" key="9">
    <source>
        <dbReference type="PROSITE" id="PS51671"/>
    </source>
</evidence>
<evidence type="ECO:0000313" key="10">
    <source>
        <dbReference type="EMBL" id="SNC76809.1"/>
    </source>
</evidence>
<dbReference type="InterPro" id="IPR002912">
    <property type="entry name" value="ACT_dom"/>
</dbReference>
<evidence type="ECO:0000256" key="3">
    <source>
        <dbReference type="ARBA" id="ARBA00022605"/>
    </source>
</evidence>
<keyword evidence="3" id="KW-0028">Amino-acid biosynthesis</keyword>
<dbReference type="CDD" id="cd04905">
    <property type="entry name" value="ACT_CM-PDT"/>
    <property type="match status" value="1"/>
</dbReference>
<dbReference type="InterPro" id="IPR045865">
    <property type="entry name" value="ACT-like_dom_sf"/>
</dbReference>
<accession>A0A212UEY4</accession>
<dbReference type="RefSeq" id="WP_088844823.1">
    <property type="nucleotide sequence ID" value="NZ_FYEW01000002.1"/>
</dbReference>
<keyword evidence="6" id="KW-0456">Lyase</keyword>
<evidence type="ECO:0000256" key="7">
    <source>
        <dbReference type="ARBA" id="ARBA00047848"/>
    </source>
</evidence>
<comment type="pathway">
    <text evidence="1">Amino-acid biosynthesis; L-phenylalanine biosynthesis; phenylpyruvate from prephenate: step 1/1.</text>
</comment>
<keyword evidence="4" id="KW-0057">Aromatic amino acid biosynthesis</keyword>
<reference evidence="11" key="1">
    <citation type="submission" date="2017-06" db="EMBL/GenBank/DDBJ databases">
        <authorList>
            <person name="Varghese N."/>
            <person name="Submissions S."/>
        </authorList>
    </citation>
    <scope>NUCLEOTIDE SEQUENCE [LARGE SCALE GENOMIC DNA]</scope>
    <source>
        <strain evidence="11">DSM 11116</strain>
    </source>
</reference>
<gene>
    <name evidence="10" type="ORF">SAMN06265337_3573</name>
</gene>
<dbReference type="OrthoDB" id="9802281at2"/>
<dbReference type="AlphaFoldDB" id="A0A212UEY4"/>
<dbReference type="SUPFAM" id="SSF55021">
    <property type="entry name" value="ACT-like"/>
    <property type="match status" value="1"/>
</dbReference>
<dbReference type="CDD" id="cd13631">
    <property type="entry name" value="PBP2_Ct-PDT_like"/>
    <property type="match status" value="1"/>
</dbReference>
<feature type="domain" description="ACT" evidence="9">
    <location>
        <begin position="195"/>
        <end position="271"/>
    </location>
</feature>
<evidence type="ECO:0000256" key="2">
    <source>
        <dbReference type="ARBA" id="ARBA00013147"/>
    </source>
</evidence>
<dbReference type="PANTHER" id="PTHR21022:SF19">
    <property type="entry name" value="PREPHENATE DEHYDRATASE-RELATED"/>
    <property type="match status" value="1"/>
</dbReference>
<protein>
    <recommendedName>
        <fullName evidence="2">prephenate dehydratase</fullName>
        <ecNumber evidence="2">4.2.1.51</ecNumber>
    </recommendedName>
</protein>
<feature type="domain" description="Prephenate dehydratase" evidence="8">
    <location>
        <begin position="4"/>
        <end position="181"/>
    </location>
</feature>
<dbReference type="PANTHER" id="PTHR21022">
    <property type="entry name" value="PREPHENATE DEHYDRATASE P PROTEIN"/>
    <property type="match status" value="1"/>
</dbReference>
<evidence type="ECO:0000256" key="6">
    <source>
        <dbReference type="ARBA" id="ARBA00023239"/>
    </source>
</evidence>
<proteinExistence type="predicted"/>
<name>A0A212UEY4_9BACT</name>
<evidence type="ECO:0000256" key="1">
    <source>
        <dbReference type="ARBA" id="ARBA00004741"/>
    </source>
</evidence>
<keyword evidence="5" id="KW-0584">Phenylalanine biosynthesis</keyword>
<dbReference type="SUPFAM" id="SSF53850">
    <property type="entry name" value="Periplasmic binding protein-like II"/>
    <property type="match status" value="1"/>
</dbReference>